<dbReference type="Proteomes" id="UP000217696">
    <property type="component" value="Chromosome"/>
</dbReference>
<dbReference type="InterPro" id="IPR012728">
    <property type="entry name" value="Pls/PosA_C"/>
</dbReference>
<dbReference type="InterPro" id="IPR025110">
    <property type="entry name" value="AMP-bd_C"/>
</dbReference>
<evidence type="ECO:0000256" key="1">
    <source>
        <dbReference type="ARBA" id="ARBA00001957"/>
    </source>
</evidence>
<evidence type="ECO:0000256" key="3">
    <source>
        <dbReference type="ARBA" id="ARBA00022450"/>
    </source>
</evidence>
<keyword evidence="3" id="KW-0596">Phosphopantetheine</keyword>
<dbReference type="SUPFAM" id="SSF51161">
    <property type="entry name" value="Trimeric LpxA-like enzymes"/>
    <property type="match status" value="3"/>
</dbReference>
<keyword evidence="9" id="KW-1185">Reference proteome</keyword>
<dbReference type="NCBIfam" id="TIGR02353">
    <property type="entry name" value="NRPS_term_dom"/>
    <property type="match status" value="1"/>
</dbReference>
<dbReference type="FunFam" id="2.30.38.10:FF:000001">
    <property type="entry name" value="Non-ribosomal peptide synthetase PvdI"/>
    <property type="match status" value="1"/>
</dbReference>
<organism evidence="8 9">
    <name type="scientific">Aneurinibacillus soli</name>
    <dbReference type="NCBI Taxonomy" id="1500254"/>
    <lineage>
        <taxon>Bacteria</taxon>
        <taxon>Bacillati</taxon>
        <taxon>Bacillota</taxon>
        <taxon>Bacilli</taxon>
        <taxon>Bacillales</taxon>
        <taxon>Paenibacillaceae</taxon>
        <taxon>Aneurinibacillus group</taxon>
        <taxon>Aneurinibacillus</taxon>
    </lineage>
</organism>
<keyword evidence="6" id="KW-0677">Repeat</keyword>
<dbReference type="InterPro" id="IPR000873">
    <property type="entry name" value="AMP-dep_synth/lig_dom"/>
</dbReference>
<dbReference type="OrthoDB" id="9765680at2"/>
<dbReference type="Gene3D" id="1.10.1200.10">
    <property type="entry name" value="ACP-like"/>
    <property type="match status" value="1"/>
</dbReference>
<evidence type="ECO:0000256" key="6">
    <source>
        <dbReference type="ARBA" id="ARBA00022737"/>
    </source>
</evidence>
<dbReference type="Pfam" id="PF00550">
    <property type="entry name" value="PP-binding"/>
    <property type="match status" value="1"/>
</dbReference>
<evidence type="ECO:0000256" key="4">
    <source>
        <dbReference type="ARBA" id="ARBA00022553"/>
    </source>
</evidence>
<comment type="cofactor">
    <cofactor evidence="1">
        <name>pantetheine 4'-phosphate</name>
        <dbReference type="ChEBI" id="CHEBI:47942"/>
    </cofactor>
</comment>
<dbReference type="FunFam" id="3.40.50.980:FF:000001">
    <property type="entry name" value="Non-ribosomal peptide synthetase"/>
    <property type="match status" value="1"/>
</dbReference>
<dbReference type="Gene3D" id="3.40.50.12780">
    <property type="entry name" value="N-terminal domain of ligase-like"/>
    <property type="match status" value="1"/>
</dbReference>
<dbReference type="InterPro" id="IPR036736">
    <property type="entry name" value="ACP-like_sf"/>
</dbReference>
<dbReference type="InterPro" id="IPR020459">
    <property type="entry name" value="AMP-binding"/>
</dbReference>
<dbReference type="SUPFAM" id="SSF47336">
    <property type="entry name" value="ACP-like"/>
    <property type="match status" value="1"/>
</dbReference>
<dbReference type="Gene3D" id="3.30.300.30">
    <property type="match status" value="1"/>
</dbReference>
<dbReference type="GO" id="GO:0043041">
    <property type="term" value="P:amino acid activation for nonribosomal peptide biosynthetic process"/>
    <property type="evidence" value="ECO:0007669"/>
    <property type="project" value="TreeGrafter"/>
</dbReference>
<dbReference type="EMBL" id="AP017312">
    <property type="protein sequence ID" value="BAU28519.1"/>
    <property type="molecule type" value="Genomic_DNA"/>
</dbReference>
<keyword evidence="7" id="KW-0045">Antibiotic biosynthesis</keyword>
<sequence length="1334" mass="148840">MKVLTDTTIAEHGNSSNWNYGERQLELIRDECLHQLFENSADLYPDHIAVVCDGKMVTYSELEAYSNQVARYIRTIGVKRGDRVAILLERSFEQYVCMLAIMKAGAAYVPLDPGYPEDRVHYILEDCGIETVLTTEDIAAQYQLTCNVALLDLHASLIAEQSTRRFMSEEIGTQSDDLSYVIYTSGTTGRPKGVMIEHRNSCHLVRASQTIYQVQPEDRVYQGFTIAFDASIEEIWMAFAHGAALVVGTRRMQQAGLDLPKLLTEAGVTVLSCVPTLLSMWEEDIPTLRLLIVGGEECPPSLVQSWSIPGRRMMNTYGPTEATVIATYTECTPDQPITIGRPLPNYTVYILDEEMNAVPTGKEGELCIGGVGLARGYVNREDLTQEKFIANPFVTSPYDSQRLYRTGDLVRFNQGGKIEFLGRIDSQVKIRGYRVELSEIETIIASVSGVRNAVVHVHEQTPGLQVLVGYVVPEEGVTLDIAAIYHILRDRLPAYMVPTYIEVLAELPTLISGKVDRKSLPKPTGEYTPRDTEYIAPSTECEQKIACVWEEVFKREAISITDHFFHDLGGHSLFAALVISKLREDEATAGLAVSDLYAHPTIESLARFVGEEQEKKKEKHTKRYETAFERVSNGVYNLCGLAQGFGVYLLYFLISLPFFFIYEWITRSGTEWDIRDIAMVTLAGLALYYPAMLVLSVVAKWLLIGRYKEGEYRLWGSYYFRWWLVRRIQALVPVHFLVGTPWIAWYYRLMGAKVGKNCYIGTQHLHSFDVIQIGDDCSIGLDAQMLGYTVENGRLIIRKIEIGNGCYVGSHAVISPGVVMKDEAQLSDQSLASFGDTIDVKERWIGSPATKTLVKDEDLEKSLLSRENPSSAVRFMLGISYVVGMILLMVVPTLASLPSIFVMKRLFMSIGYWALLLAPISGCLFVLTLSLGIAVLKRFVLGNVPAGQYSIYSFFYVRKWFVDKLLYMSLLLTNSLYATLYAAPFLRLLGAKIGKTVEVSTVTHISPDLLSIGEGSFVADAVCLGTPKIFMGTIHITDTRIGSRTFIGNSAHIEGGKEIGSNCLIGVLSVPPDERKTEDGTSWLGSPAMFLPRRDINTCFSETETYKPTTSLYVKRYVIEFFRVTLPASFTIWMISMMWWIAGKIEAYMSMPALLFVFPLVMAVAALAATLLVVITKQVLIGQYKPTAKPLWSSFVWRSELVTALYENVSVPFLIANLFGTPFLRYALGLFGVKMGKRVFMESSYISEFDLVHVGDGAAVNMNSTMQTHLFEDRVMKMSDLIIGENCSVGNGSVVLYDTKMNPGSALGNLSLIMKGETLPASTYWEGAPAKYRG</sequence>
<dbReference type="GO" id="GO:0031177">
    <property type="term" value="F:phosphopantetheine binding"/>
    <property type="evidence" value="ECO:0007669"/>
    <property type="project" value="TreeGrafter"/>
</dbReference>
<dbReference type="PROSITE" id="PS50075">
    <property type="entry name" value="CARRIER"/>
    <property type="match status" value="1"/>
</dbReference>
<evidence type="ECO:0000256" key="2">
    <source>
        <dbReference type="ARBA" id="ARBA00006432"/>
    </source>
</evidence>
<dbReference type="InterPro" id="IPR011004">
    <property type="entry name" value="Trimer_LpxA-like_sf"/>
</dbReference>
<dbReference type="InterPro" id="IPR042099">
    <property type="entry name" value="ANL_N_sf"/>
</dbReference>
<dbReference type="GO" id="GO:0005737">
    <property type="term" value="C:cytoplasm"/>
    <property type="evidence" value="ECO:0007669"/>
    <property type="project" value="TreeGrafter"/>
</dbReference>
<evidence type="ECO:0000313" key="8">
    <source>
        <dbReference type="EMBL" id="BAU28519.1"/>
    </source>
</evidence>
<dbReference type="GO" id="GO:0044550">
    <property type="term" value="P:secondary metabolite biosynthetic process"/>
    <property type="evidence" value="ECO:0007669"/>
    <property type="project" value="TreeGrafter"/>
</dbReference>
<protein>
    <submittedName>
        <fullName evidence="8">Linear gramicidin synthase subunit D</fullName>
    </submittedName>
</protein>
<dbReference type="NCBIfam" id="TIGR01733">
    <property type="entry name" value="AA-adenyl-dom"/>
    <property type="match status" value="1"/>
</dbReference>
<dbReference type="KEGG" id="asoc:CB4_02693"/>
<accession>A0A0U5BE48</accession>
<reference evidence="8 9" key="1">
    <citation type="submission" date="2015-12" db="EMBL/GenBank/DDBJ databases">
        <title>Genome sequence of Aneurinibacillus soli.</title>
        <authorList>
            <person name="Lee J.S."/>
            <person name="Lee K.C."/>
            <person name="Kim K.K."/>
            <person name="Lee B.W."/>
        </authorList>
    </citation>
    <scope>NUCLEOTIDE SEQUENCE [LARGE SCALE GENOMIC DNA]</scope>
    <source>
        <strain evidence="8 9">CB4</strain>
    </source>
</reference>
<comment type="similarity">
    <text evidence="2">Belongs to the ATP-dependent AMP-binding enzyme family.</text>
</comment>
<dbReference type="PANTHER" id="PTHR45527">
    <property type="entry name" value="NONRIBOSOMAL PEPTIDE SYNTHETASE"/>
    <property type="match status" value="1"/>
</dbReference>
<proteinExistence type="inferred from homology"/>
<dbReference type="GO" id="GO:0017000">
    <property type="term" value="P:antibiotic biosynthetic process"/>
    <property type="evidence" value="ECO:0007669"/>
    <property type="project" value="UniProtKB-KW"/>
</dbReference>
<dbReference type="InterPro" id="IPR009081">
    <property type="entry name" value="PP-bd_ACP"/>
</dbReference>
<keyword evidence="5" id="KW-0436">Ligase</keyword>
<dbReference type="PRINTS" id="PR00154">
    <property type="entry name" value="AMPBINDING"/>
</dbReference>
<dbReference type="FunFam" id="3.40.50.12780:FF:000012">
    <property type="entry name" value="Non-ribosomal peptide synthetase"/>
    <property type="match status" value="1"/>
</dbReference>
<dbReference type="Pfam" id="PF00501">
    <property type="entry name" value="AMP-binding"/>
    <property type="match status" value="1"/>
</dbReference>
<dbReference type="Gene3D" id="2.160.10.10">
    <property type="entry name" value="Hexapeptide repeat proteins"/>
    <property type="match status" value="3"/>
</dbReference>
<evidence type="ECO:0000313" key="9">
    <source>
        <dbReference type="Proteomes" id="UP000217696"/>
    </source>
</evidence>
<dbReference type="SUPFAM" id="SSF56801">
    <property type="entry name" value="Acetyl-CoA synthetase-like"/>
    <property type="match status" value="1"/>
</dbReference>
<gene>
    <name evidence="8" type="primary">lgrD_1</name>
    <name evidence="8" type="ORF">CB4_02693</name>
</gene>
<dbReference type="InterPro" id="IPR010071">
    <property type="entry name" value="AA_adenyl_dom"/>
</dbReference>
<dbReference type="PANTHER" id="PTHR45527:SF1">
    <property type="entry name" value="FATTY ACID SYNTHASE"/>
    <property type="match status" value="1"/>
</dbReference>
<dbReference type="InterPro" id="IPR020845">
    <property type="entry name" value="AMP-binding_CS"/>
</dbReference>
<dbReference type="Pfam" id="PF13193">
    <property type="entry name" value="AMP-binding_C"/>
    <property type="match status" value="1"/>
</dbReference>
<dbReference type="InterPro" id="IPR045851">
    <property type="entry name" value="AMP-bd_C_sf"/>
</dbReference>
<dbReference type="CDD" id="cd05930">
    <property type="entry name" value="A_NRPS"/>
    <property type="match status" value="1"/>
</dbReference>
<dbReference type="PROSITE" id="PS00455">
    <property type="entry name" value="AMP_BINDING"/>
    <property type="match status" value="1"/>
</dbReference>
<name>A0A0U5BE48_9BACL</name>
<evidence type="ECO:0000256" key="7">
    <source>
        <dbReference type="ARBA" id="ARBA00023194"/>
    </source>
</evidence>
<evidence type="ECO:0000256" key="5">
    <source>
        <dbReference type="ARBA" id="ARBA00022598"/>
    </source>
</evidence>
<dbReference type="GO" id="GO:0016874">
    <property type="term" value="F:ligase activity"/>
    <property type="evidence" value="ECO:0007669"/>
    <property type="project" value="UniProtKB-KW"/>
</dbReference>
<dbReference type="RefSeq" id="WP_096466268.1">
    <property type="nucleotide sequence ID" value="NZ_AP017312.1"/>
</dbReference>
<keyword evidence="4" id="KW-0597">Phosphoprotein</keyword>